<dbReference type="RefSeq" id="WP_136562551.1">
    <property type="nucleotide sequence ID" value="NZ_BAABLS010000008.1"/>
</dbReference>
<accession>A0A4S8NIB9</accession>
<dbReference type="EMBL" id="STGW01000004">
    <property type="protein sequence ID" value="THV14789.1"/>
    <property type="molecule type" value="Genomic_DNA"/>
</dbReference>
<comment type="caution">
    <text evidence="2">The sequence shown here is derived from an EMBL/GenBank/DDBJ whole genome shotgun (WGS) entry which is preliminary data.</text>
</comment>
<sequence length="145" mass="15859">MTRSGGVVVLDSKWRSSVDVNAVAEMTASAKKAAVRAQALARSMLTAECGAKHRARQQPVRVQAAVVLWGAVRGTVPDGKVIDGVRFVDDRKLIDWLLQLDGPPVPHEAAKHLLEQLKVYRETAFKAAEGRTPQRPDRSSAPRRT</sequence>
<feature type="region of interest" description="Disordered" evidence="1">
    <location>
        <begin position="125"/>
        <end position="145"/>
    </location>
</feature>
<dbReference type="OrthoDB" id="3785014at2"/>
<dbReference type="Proteomes" id="UP000307087">
    <property type="component" value="Unassembled WGS sequence"/>
</dbReference>
<gene>
    <name evidence="2" type="ORF">E9934_09085</name>
</gene>
<dbReference type="AlphaFoldDB" id="A0A4S8NIB9"/>
<keyword evidence="3" id="KW-1185">Reference proteome</keyword>
<evidence type="ECO:0008006" key="4">
    <source>
        <dbReference type="Google" id="ProtNLM"/>
    </source>
</evidence>
<name>A0A4S8NIB9_9ACTN</name>
<protein>
    <recommendedName>
        <fullName evidence="4">NERD domain-containing protein</fullName>
    </recommendedName>
</protein>
<reference evidence="2 3" key="1">
    <citation type="journal article" date="2009" name="Int. J. Syst. Evol. Microbiol.">
        <title>Nocardioides caeni sp. nov., isolated from wastewater.</title>
        <authorList>
            <person name="Yoon J.H."/>
            <person name="Kang S.J."/>
            <person name="Park S."/>
            <person name="Kim W."/>
            <person name="Oh T.K."/>
        </authorList>
    </citation>
    <scope>NUCLEOTIDE SEQUENCE [LARGE SCALE GENOMIC DNA]</scope>
    <source>
        <strain evidence="2 3">DSM 23134</strain>
    </source>
</reference>
<organism evidence="2 3">
    <name type="scientific">Nocardioides caeni</name>
    <dbReference type="NCBI Taxonomy" id="574700"/>
    <lineage>
        <taxon>Bacteria</taxon>
        <taxon>Bacillati</taxon>
        <taxon>Actinomycetota</taxon>
        <taxon>Actinomycetes</taxon>
        <taxon>Propionibacteriales</taxon>
        <taxon>Nocardioidaceae</taxon>
        <taxon>Nocardioides</taxon>
    </lineage>
</organism>
<evidence type="ECO:0000256" key="1">
    <source>
        <dbReference type="SAM" id="MobiDB-lite"/>
    </source>
</evidence>
<evidence type="ECO:0000313" key="2">
    <source>
        <dbReference type="EMBL" id="THV14789.1"/>
    </source>
</evidence>
<evidence type="ECO:0000313" key="3">
    <source>
        <dbReference type="Proteomes" id="UP000307087"/>
    </source>
</evidence>
<proteinExistence type="predicted"/>